<proteinExistence type="predicted"/>
<feature type="non-terminal residue" evidence="2">
    <location>
        <position position="294"/>
    </location>
</feature>
<name>A0A0Q9WU26_DROVI</name>
<dbReference type="Proteomes" id="UP000008792">
    <property type="component" value="Unassembled WGS sequence"/>
</dbReference>
<sequence>MAAIMQMTTKLDQNNPTRDQPTPPPTWQQQKHLQLQYICQPMHWAQHQQHKQLSAEHNMSIGLQHHPLVQQTAIWGHQNQQQWSTLAKNDQKLQQPDLWGHQLQRQWSMVAQTDSMGQQKNQPIQLHQYIGVQPQKNRLTVTKTASTDCQPYPPIQLHAYVPEQLQKLWSTVDIPDSLGQQQQLQTQLPHLQPSPMEQQFPQQQPTASTTPLFGHLQRPLNPQPQRPLNLQPVLREQPNVQQQSTAAATPTYGHMHKLQIAQTVPEYRQTQQHQSTASSLDSLGTKKQPLIEHT</sequence>
<evidence type="ECO:0000313" key="3">
    <source>
        <dbReference type="Proteomes" id="UP000008792"/>
    </source>
</evidence>
<feature type="compositionally biased region" description="Polar residues" evidence="1">
    <location>
        <begin position="195"/>
        <end position="211"/>
    </location>
</feature>
<dbReference type="InParanoid" id="A0A0Q9WU26"/>
<feature type="compositionally biased region" description="Polar residues" evidence="1">
    <location>
        <begin position="268"/>
        <end position="282"/>
    </location>
</feature>
<evidence type="ECO:0000313" key="2">
    <source>
        <dbReference type="EMBL" id="KRF85799.1"/>
    </source>
</evidence>
<protein>
    <submittedName>
        <fullName evidence="2">Uncharacterized protein</fullName>
    </submittedName>
</protein>
<feature type="compositionally biased region" description="Polar residues" evidence="1">
    <location>
        <begin position="1"/>
        <end position="12"/>
    </location>
</feature>
<feature type="region of interest" description="Disordered" evidence="1">
    <location>
        <begin position="193"/>
        <end position="228"/>
    </location>
</feature>
<reference evidence="2 3" key="1">
    <citation type="journal article" date="2007" name="Nature">
        <title>Evolution of genes and genomes on the Drosophila phylogeny.</title>
        <authorList>
            <consortium name="Drosophila 12 Genomes Consortium"/>
            <person name="Clark A.G."/>
            <person name="Eisen M.B."/>
            <person name="Smith D.R."/>
            <person name="Bergman C.M."/>
            <person name="Oliver B."/>
            <person name="Markow T.A."/>
            <person name="Kaufman T.C."/>
            <person name="Kellis M."/>
            <person name="Gelbart W."/>
            <person name="Iyer V.N."/>
            <person name="Pollard D.A."/>
            <person name="Sackton T.B."/>
            <person name="Larracuente A.M."/>
            <person name="Singh N.D."/>
            <person name="Abad J.P."/>
            <person name="Abt D.N."/>
            <person name="Adryan B."/>
            <person name="Aguade M."/>
            <person name="Akashi H."/>
            <person name="Anderson W.W."/>
            <person name="Aquadro C.F."/>
            <person name="Ardell D.H."/>
            <person name="Arguello R."/>
            <person name="Artieri C.G."/>
            <person name="Barbash D.A."/>
            <person name="Barker D."/>
            <person name="Barsanti P."/>
            <person name="Batterham P."/>
            <person name="Batzoglou S."/>
            <person name="Begun D."/>
            <person name="Bhutkar A."/>
            <person name="Blanco E."/>
            <person name="Bosak S.A."/>
            <person name="Bradley R.K."/>
            <person name="Brand A.D."/>
            <person name="Brent M.R."/>
            <person name="Brooks A.N."/>
            <person name="Brown R.H."/>
            <person name="Butlin R.K."/>
            <person name="Caggese C."/>
            <person name="Calvi B.R."/>
            <person name="Bernardo de Carvalho A."/>
            <person name="Caspi A."/>
            <person name="Castrezana S."/>
            <person name="Celniker S.E."/>
            <person name="Chang J.L."/>
            <person name="Chapple C."/>
            <person name="Chatterji S."/>
            <person name="Chinwalla A."/>
            <person name="Civetta A."/>
            <person name="Clifton S.W."/>
            <person name="Comeron J.M."/>
            <person name="Costello J.C."/>
            <person name="Coyne J.A."/>
            <person name="Daub J."/>
            <person name="David R.G."/>
            <person name="Delcher A.L."/>
            <person name="Delehaunty K."/>
            <person name="Do C.B."/>
            <person name="Ebling H."/>
            <person name="Edwards K."/>
            <person name="Eickbush T."/>
            <person name="Evans J.D."/>
            <person name="Filipski A."/>
            <person name="Findeiss S."/>
            <person name="Freyhult E."/>
            <person name="Fulton L."/>
            <person name="Fulton R."/>
            <person name="Garcia A.C."/>
            <person name="Gardiner A."/>
            <person name="Garfield D.A."/>
            <person name="Garvin B.E."/>
            <person name="Gibson G."/>
            <person name="Gilbert D."/>
            <person name="Gnerre S."/>
            <person name="Godfrey J."/>
            <person name="Good R."/>
            <person name="Gotea V."/>
            <person name="Gravely B."/>
            <person name="Greenberg A.J."/>
            <person name="Griffiths-Jones S."/>
            <person name="Gross S."/>
            <person name="Guigo R."/>
            <person name="Gustafson E.A."/>
            <person name="Haerty W."/>
            <person name="Hahn M.W."/>
            <person name="Halligan D.L."/>
            <person name="Halpern A.L."/>
            <person name="Halter G.M."/>
            <person name="Han M.V."/>
            <person name="Heger A."/>
            <person name="Hillier L."/>
            <person name="Hinrichs A.S."/>
            <person name="Holmes I."/>
            <person name="Hoskins R.A."/>
            <person name="Hubisz M.J."/>
            <person name="Hultmark D."/>
            <person name="Huntley M.A."/>
            <person name="Jaffe D.B."/>
            <person name="Jagadeeshan S."/>
            <person name="Jeck W.R."/>
            <person name="Johnson J."/>
            <person name="Jones C.D."/>
            <person name="Jordan W.C."/>
            <person name="Karpen G.H."/>
            <person name="Kataoka E."/>
            <person name="Keightley P.D."/>
            <person name="Kheradpour P."/>
            <person name="Kirkness E.F."/>
            <person name="Koerich L.B."/>
            <person name="Kristiansen K."/>
            <person name="Kudrna D."/>
            <person name="Kulathinal R.J."/>
            <person name="Kumar S."/>
            <person name="Kwok R."/>
            <person name="Lander E."/>
            <person name="Langley C.H."/>
            <person name="Lapoint R."/>
            <person name="Lazzaro B.P."/>
            <person name="Lee S.J."/>
            <person name="Levesque L."/>
            <person name="Li R."/>
            <person name="Lin C.F."/>
            <person name="Lin M.F."/>
            <person name="Lindblad-Toh K."/>
            <person name="Llopart A."/>
            <person name="Long M."/>
            <person name="Low L."/>
            <person name="Lozovsky E."/>
            <person name="Lu J."/>
            <person name="Luo M."/>
            <person name="Machado C.A."/>
            <person name="Makalowski W."/>
            <person name="Marzo M."/>
            <person name="Matsuda M."/>
            <person name="Matzkin L."/>
            <person name="McAllister B."/>
            <person name="McBride C.S."/>
            <person name="McKernan B."/>
            <person name="McKernan K."/>
            <person name="Mendez-Lago M."/>
            <person name="Minx P."/>
            <person name="Mollenhauer M.U."/>
            <person name="Montooth K."/>
            <person name="Mount S.M."/>
            <person name="Mu X."/>
            <person name="Myers E."/>
            <person name="Negre B."/>
            <person name="Newfeld S."/>
            <person name="Nielsen R."/>
            <person name="Noor M.A."/>
            <person name="O'Grady P."/>
            <person name="Pachter L."/>
            <person name="Papaceit M."/>
            <person name="Parisi M.J."/>
            <person name="Parisi M."/>
            <person name="Parts L."/>
            <person name="Pedersen J.S."/>
            <person name="Pesole G."/>
            <person name="Phillippy A.M."/>
            <person name="Ponting C.P."/>
            <person name="Pop M."/>
            <person name="Porcelli D."/>
            <person name="Powell J.R."/>
            <person name="Prohaska S."/>
            <person name="Pruitt K."/>
            <person name="Puig M."/>
            <person name="Quesneville H."/>
            <person name="Ram K.R."/>
            <person name="Rand D."/>
            <person name="Rasmussen M.D."/>
            <person name="Reed L.K."/>
            <person name="Reenan R."/>
            <person name="Reily A."/>
            <person name="Remington K.A."/>
            <person name="Rieger T.T."/>
            <person name="Ritchie M.G."/>
            <person name="Robin C."/>
            <person name="Rogers Y.H."/>
            <person name="Rohde C."/>
            <person name="Rozas J."/>
            <person name="Rubenfield M.J."/>
            <person name="Ruiz A."/>
            <person name="Russo S."/>
            <person name="Salzberg S.L."/>
            <person name="Sanchez-Gracia A."/>
            <person name="Saranga D.J."/>
            <person name="Sato H."/>
            <person name="Schaeffer S.W."/>
            <person name="Schatz M.C."/>
            <person name="Schlenke T."/>
            <person name="Schwartz R."/>
            <person name="Segarra C."/>
            <person name="Singh R.S."/>
            <person name="Sirot L."/>
            <person name="Sirota M."/>
            <person name="Sisneros N.B."/>
            <person name="Smith C.D."/>
            <person name="Smith T.F."/>
            <person name="Spieth J."/>
            <person name="Stage D.E."/>
            <person name="Stark A."/>
            <person name="Stephan W."/>
            <person name="Strausberg R.L."/>
            <person name="Strempel S."/>
            <person name="Sturgill D."/>
            <person name="Sutton G."/>
            <person name="Sutton G.G."/>
            <person name="Tao W."/>
            <person name="Teichmann S."/>
            <person name="Tobari Y.N."/>
            <person name="Tomimura Y."/>
            <person name="Tsolas J.M."/>
            <person name="Valente V.L."/>
            <person name="Venter E."/>
            <person name="Venter J.C."/>
            <person name="Vicario S."/>
            <person name="Vieira F.G."/>
            <person name="Vilella A.J."/>
            <person name="Villasante A."/>
            <person name="Walenz B."/>
            <person name="Wang J."/>
            <person name="Wasserman M."/>
            <person name="Watts T."/>
            <person name="Wilson D."/>
            <person name="Wilson R.K."/>
            <person name="Wing R.A."/>
            <person name="Wolfner M.F."/>
            <person name="Wong A."/>
            <person name="Wong G.K."/>
            <person name="Wu C.I."/>
            <person name="Wu G."/>
            <person name="Yamamoto D."/>
            <person name="Yang H.P."/>
            <person name="Yang S.P."/>
            <person name="Yorke J.A."/>
            <person name="Yoshida K."/>
            <person name="Zdobnov E."/>
            <person name="Zhang P."/>
            <person name="Zhang Y."/>
            <person name="Zimin A.V."/>
            <person name="Baldwin J."/>
            <person name="Abdouelleil A."/>
            <person name="Abdulkadir J."/>
            <person name="Abebe A."/>
            <person name="Abera B."/>
            <person name="Abreu J."/>
            <person name="Acer S.C."/>
            <person name="Aftuck L."/>
            <person name="Alexander A."/>
            <person name="An P."/>
            <person name="Anderson E."/>
            <person name="Anderson S."/>
            <person name="Arachi H."/>
            <person name="Azer M."/>
            <person name="Bachantsang P."/>
            <person name="Barry A."/>
            <person name="Bayul T."/>
            <person name="Berlin A."/>
            <person name="Bessette D."/>
            <person name="Bloom T."/>
            <person name="Blye J."/>
            <person name="Boguslavskiy L."/>
            <person name="Bonnet C."/>
            <person name="Boukhgalter B."/>
            <person name="Bourzgui I."/>
            <person name="Brown A."/>
            <person name="Cahill P."/>
            <person name="Channer S."/>
            <person name="Cheshatsang Y."/>
            <person name="Chuda L."/>
            <person name="Citroen M."/>
            <person name="Collymore A."/>
            <person name="Cooke P."/>
            <person name="Costello M."/>
            <person name="D'Aco K."/>
            <person name="Daza R."/>
            <person name="De Haan G."/>
            <person name="DeGray S."/>
            <person name="DeMaso C."/>
            <person name="Dhargay N."/>
            <person name="Dooley K."/>
            <person name="Dooley E."/>
            <person name="Doricent M."/>
            <person name="Dorje P."/>
            <person name="Dorjee K."/>
            <person name="Dupes A."/>
            <person name="Elong R."/>
            <person name="Falk J."/>
            <person name="Farina A."/>
            <person name="Faro S."/>
            <person name="Ferguson D."/>
            <person name="Fisher S."/>
            <person name="Foley C.D."/>
            <person name="Franke A."/>
            <person name="Friedrich D."/>
            <person name="Gadbois L."/>
            <person name="Gearin G."/>
            <person name="Gearin C.R."/>
            <person name="Giannoukos G."/>
            <person name="Goode T."/>
            <person name="Graham J."/>
            <person name="Grandbois E."/>
            <person name="Grewal S."/>
            <person name="Gyaltsen K."/>
            <person name="Hafez N."/>
            <person name="Hagos B."/>
            <person name="Hall J."/>
            <person name="Henson C."/>
            <person name="Hollinger A."/>
            <person name="Honan T."/>
            <person name="Huard M.D."/>
            <person name="Hughes L."/>
            <person name="Hurhula B."/>
            <person name="Husby M.E."/>
            <person name="Kamat A."/>
            <person name="Kanga B."/>
            <person name="Kashin S."/>
            <person name="Khazanovich D."/>
            <person name="Kisner P."/>
            <person name="Lance K."/>
            <person name="Lara M."/>
            <person name="Lee W."/>
            <person name="Lennon N."/>
            <person name="Letendre F."/>
            <person name="LeVine R."/>
            <person name="Lipovsky A."/>
            <person name="Liu X."/>
            <person name="Liu J."/>
            <person name="Liu S."/>
            <person name="Lokyitsang T."/>
            <person name="Lokyitsang Y."/>
            <person name="Lubonja R."/>
            <person name="Lui A."/>
            <person name="MacDonald P."/>
            <person name="Magnisalis V."/>
            <person name="Maru K."/>
            <person name="Matthews C."/>
            <person name="McCusker W."/>
            <person name="McDonough S."/>
            <person name="Mehta T."/>
            <person name="Meldrim J."/>
            <person name="Meneus L."/>
            <person name="Mihai O."/>
            <person name="Mihalev A."/>
            <person name="Mihova T."/>
            <person name="Mittelman R."/>
            <person name="Mlenga V."/>
            <person name="Montmayeur A."/>
            <person name="Mulrain L."/>
            <person name="Navidi A."/>
            <person name="Naylor J."/>
            <person name="Negash T."/>
            <person name="Nguyen T."/>
            <person name="Nguyen N."/>
            <person name="Nicol R."/>
            <person name="Norbu C."/>
            <person name="Norbu N."/>
            <person name="Novod N."/>
            <person name="O'Neill B."/>
            <person name="Osman S."/>
            <person name="Markiewicz E."/>
            <person name="Oyono O.L."/>
            <person name="Patti C."/>
            <person name="Phunkhang P."/>
            <person name="Pierre F."/>
            <person name="Priest M."/>
            <person name="Raghuraman S."/>
            <person name="Rege F."/>
            <person name="Reyes R."/>
            <person name="Rise C."/>
            <person name="Rogov P."/>
            <person name="Ross K."/>
            <person name="Ryan E."/>
            <person name="Settipalli S."/>
            <person name="Shea T."/>
            <person name="Sherpa N."/>
            <person name="Shi L."/>
            <person name="Shih D."/>
            <person name="Sparrow T."/>
            <person name="Spaulding J."/>
            <person name="Stalker J."/>
            <person name="Stange-Thomann N."/>
            <person name="Stavropoulos S."/>
            <person name="Stone C."/>
            <person name="Strader C."/>
            <person name="Tesfaye S."/>
            <person name="Thomson T."/>
            <person name="Thoulutsang Y."/>
            <person name="Thoulutsang D."/>
            <person name="Topham K."/>
            <person name="Topping I."/>
            <person name="Tsamla T."/>
            <person name="Vassiliev H."/>
            <person name="Vo A."/>
            <person name="Wangchuk T."/>
            <person name="Wangdi T."/>
            <person name="Weiand M."/>
            <person name="Wilkinson J."/>
            <person name="Wilson A."/>
            <person name="Yadav S."/>
            <person name="Young G."/>
            <person name="Yu Q."/>
            <person name="Zembek L."/>
            <person name="Zhong D."/>
            <person name="Zimmer A."/>
            <person name="Zwirko Z."/>
            <person name="Jaffe D.B."/>
            <person name="Alvarez P."/>
            <person name="Brockman W."/>
            <person name="Butler J."/>
            <person name="Chin C."/>
            <person name="Gnerre S."/>
            <person name="Grabherr M."/>
            <person name="Kleber M."/>
            <person name="Mauceli E."/>
            <person name="MacCallum I."/>
        </authorList>
    </citation>
    <scope>NUCLEOTIDE SEQUENCE [LARGE SCALE GENOMIC DNA]</scope>
    <source>
        <strain evidence="3">Tucson 15010-1051.87</strain>
    </source>
</reference>
<feature type="region of interest" description="Disordered" evidence="1">
    <location>
        <begin position="266"/>
        <end position="294"/>
    </location>
</feature>
<gene>
    <name evidence="2" type="primary">Dvir\GJ26189</name>
    <name evidence="2" type="ORF">Dvir_GJ26189</name>
</gene>
<feature type="region of interest" description="Disordered" evidence="1">
    <location>
        <begin position="1"/>
        <end position="27"/>
    </location>
</feature>
<accession>A0A0Q9WU26</accession>
<keyword evidence="3" id="KW-1185">Reference proteome</keyword>
<organism evidence="2 3">
    <name type="scientific">Drosophila virilis</name>
    <name type="common">Fruit fly</name>
    <dbReference type="NCBI Taxonomy" id="7244"/>
    <lineage>
        <taxon>Eukaryota</taxon>
        <taxon>Metazoa</taxon>
        <taxon>Ecdysozoa</taxon>
        <taxon>Arthropoda</taxon>
        <taxon>Hexapoda</taxon>
        <taxon>Insecta</taxon>
        <taxon>Pterygota</taxon>
        <taxon>Neoptera</taxon>
        <taxon>Endopterygota</taxon>
        <taxon>Diptera</taxon>
        <taxon>Brachycera</taxon>
        <taxon>Muscomorpha</taxon>
        <taxon>Ephydroidea</taxon>
        <taxon>Drosophilidae</taxon>
        <taxon>Drosophila</taxon>
    </lineage>
</organism>
<dbReference type="EMBL" id="CH941021">
    <property type="protein sequence ID" value="KRF85799.1"/>
    <property type="molecule type" value="Genomic_DNA"/>
</dbReference>
<evidence type="ECO:0000256" key="1">
    <source>
        <dbReference type="SAM" id="MobiDB-lite"/>
    </source>
</evidence>
<dbReference type="AlphaFoldDB" id="A0A0Q9WU26"/>